<evidence type="ECO:0000256" key="1">
    <source>
        <dbReference type="ARBA" id="ARBA00006484"/>
    </source>
</evidence>
<dbReference type="PANTHER" id="PTHR43490">
    <property type="entry name" value="(+)-NEOMENTHOL DEHYDROGENASE"/>
    <property type="match status" value="1"/>
</dbReference>
<dbReference type="GO" id="GO:0016491">
    <property type="term" value="F:oxidoreductase activity"/>
    <property type="evidence" value="ECO:0007669"/>
    <property type="project" value="UniProtKB-KW"/>
</dbReference>
<evidence type="ECO:0000313" key="5">
    <source>
        <dbReference type="Proteomes" id="UP000570595"/>
    </source>
</evidence>
<name>A0A7J6L4N5_PEROL</name>
<feature type="non-terminal residue" evidence="4">
    <location>
        <position position="1"/>
    </location>
</feature>
<dbReference type="PRINTS" id="PR00081">
    <property type="entry name" value="GDHRDH"/>
</dbReference>
<dbReference type="OrthoDB" id="10262319at2759"/>
<dbReference type="SUPFAM" id="SSF51735">
    <property type="entry name" value="NAD(P)-binding Rossmann-fold domains"/>
    <property type="match status" value="1"/>
</dbReference>
<gene>
    <name evidence="4" type="ORF">FOZ61_008475</name>
</gene>
<sequence length="145" mass="15726">MIVAVYLTGNHKVDFVAVCETAPHWGMPWPAESTSKQSEYLPKSFLLSIMSPIVVVTGANKGIGYEVSKKLIADGAKVIMTDKDESRLGEAASELKPFGAVKLDTTSDDSIKLAEQEIERLAPLIDVLINNAGVAHHSESFELKK</sequence>
<organism evidence="4 5">
    <name type="scientific">Perkinsus olseni</name>
    <name type="common">Perkinsus atlanticus</name>
    <dbReference type="NCBI Taxonomy" id="32597"/>
    <lineage>
        <taxon>Eukaryota</taxon>
        <taxon>Sar</taxon>
        <taxon>Alveolata</taxon>
        <taxon>Perkinsozoa</taxon>
        <taxon>Perkinsea</taxon>
        <taxon>Perkinsida</taxon>
        <taxon>Perkinsidae</taxon>
        <taxon>Perkinsus</taxon>
    </lineage>
</organism>
<comment type="similarity">
    <text evidence="1">Belongs to the short-chain dehydrogenases/reductases (SDR) family.</text>
</comment>
<proteinExistence type="inferred from homology"/>
<evidence type="ECO:0000256" key="2">
    <source>
        <dbReference type="ARBA" id="ARBA00022857"/>
    </source>
</evidence>
<protein>
    <submittedName>
        <fullName evidence="4">Uncharacterized protein</fullName>
    </submittedName>
</protein>
<dbReference type="Proteomes" id="UP000570595">
    <property type="component" value="Unassembled WGS sequence"/>
</dbReference>
<comment type="caution">
    <text evidence="4">The sequence shown here is derived from an EMBL/GenBank/DDBJ whole genome shotgun (WGS) entry which is preliminary data.</text>
</comment>
<dbReference type="InterPro" id="IPR036291">
    <property type="entry name" value="NAD(P)-bd_dom_sf"/>
</dbReference>
<dbReference type="PANTHER" id="PTHR43490:SF99">
    <property type="entry name" value="SHORT-CHAIN DEHYDROGENASE_REDUCTASE"/>
    <property type="match status" value="1"/>
</dbReference>
<dbReference type="Gene3D" id="3.40.50.720">
    <property type="entry name" value="NAD(P)-binding Rossmann-like Domain"/>
    <property type="match status" value="1"/>
</dbReference>
<accession>A0A7J6L4N5</accession>
<reference evidence="4 5" key="1">
    <citation type="submission" date="2020-04" db="EMBL/GenBank/DDBJ databases">
        <title>Perkinsus olseni comparative genomics.</title>
        <authorList>
            <person name="Bogema D.R."/>
        </authorList>
    </citation>
    <scope>NUCLEOTIDE SEQUENCE [LARGE SCALE GENOMIC DNA]</scope>
    <source>
        <strain evidence="4">ATCC PRA-179</strain>
    </source>
</reference>
<keyword evidence="3" id="KW-0560">Oxidoreductase</keyword>
<dbReference type="Pfam" id="PF00106">
    <property type="entry name" value="adh_short"/>
    <property type="match status" value="1"/>
</dbReference>
<dbReference type="EMBL" id="JABAHT010000562">
    <property type="protein sequence ID" value="KAF4654101.1"/>
    <property type="molecule type" value="Genomic_DNA"/>
</dbReference>
<evidence type="ECO:0000313" key="4">
    <source>
        <dbReference type="EMBL" id="KAF4654101.1"/>
    </source>
</evidence>
<dbReference type="InterPro" id="IPR002347">
    <property type="entry name" value="SDR_fam"/>
</dbReference>
<dbReference type="AlphaFoldDB" id="A0A7J6L4N5"/>
<evidence type="ECO:0000256" key="3">
    <source>
        <dbReference type="ARBA" id="ARBA00023002"/>
    </source>
</evidence>
<keyword evidence="2" id="KW-0521">NADP</keyword>